<proteinExistence type="inferred from homology"/>
<evidence type="ECO:0000256" key="7">
    <source>
        <dbReference type="SAM" id="Coils"/>
    </source>
</evidence>
<dbReference type="GO" id="GO:0008270">
    <property type="term" value="F:zinc ion binding"/>
    <property type="evidence" value="ECO:0007669"/>
    <property type="project" value="UniProtKB-KW"/>
</dbReference>
<feature type="transmembrane region" description="Helical" evidence="8">
    <location>
        <begin position="831"/>
        <end position="851"/>
    </location>
</feature>
<dbReference type="eggNOG" id="KOG1952">
    <property type="taxonomic scope" value="Eukaryota"/>
</dbReference>
<dbReference type="OrthoDB" id="536399at2759"/>
<dbReference type="PANTHER" id="PTHR12360:SF1">
    <property type="entry name" value="NF-X1-TYPE ZINC FINGER PROTEIN NFXL1"/>
    <property type="match status" value="1"/>
</dbReference>
<protein>
    <submittedName>
        <fullName evidence="10">NF-X1-type zinc finger protein NFXL1</fullName>
    </submittedName>
</protein>
<evidence type="ECO:0000256" key="6">
    <source>
        <dbReference type="PROSITE-ProRule" id="PRU00146"/>
    </source>
</evidence>
<dbReference type="FunCoup" id="F4W849">
    <property type="interactions" value="2137"/>
</dbReference>
<sequence>MHSIRKQLASSVKAFLMALTPSSFKMQKFKRAQAQNKLSIERHLEANALLNSSSEDEETNEEDVQNVVDKILSAYQGQSTDAEKVISYLVNSFQTSSAVCLICISTVKKIDPIWNCDKCYAFLHMSCILHWINDSLSCKRAKGITPIWACPKCRMEYDQDQIPRSYKCFCKKSVDPQYQPWIIPHSCGEACGKLLQPECGHKCVLLCHPGPCPPCAKMISVKCYCGKLPAQPRRCNAKNWSCGTVCNKKYEFCSHTCNNVCHTGECSPCVETVVLKCRCKSTEKVGKCYEGIWICEKPCNRKFSCNVHSCESTCHLPGDCGNCPLEKNRYCPCGKKRYEISCRRQQVPTCGDTCGKLLDCGSHFCNMRCHTDRCGQCLEVVTKACRCGSYTKEIACAKEFHCNKKCMQMRLCGRHLCNKKCCDCISKNTSNHCEKTCENTLNCRKHKCAAPCHSGPCYPCTRTDTIQCRCGSSKITVPCGTRKRIKPPPCHKSCKIPPICHHSKRETHKCHQGPCPPCKKVCGLTHKRCGHSCPATCHTKVWMKIRVNGVKAQPIGPWEKPKDIMELKTLPCPPCEISMPMTCLGGHETRPWPCHMSKPSSCGRLCGQLLPCKNHTCDLICHKLQTSDNESNNGIPCMECEKECSFARPSGCTHTCPQPCHPAPCKPCKQLVRVSCHCGISTLYRHCVNLTSATSKERDELLKCGNQCPKNYRCGHRCINDCHPGECKGGEGCSKKVRLWCKCKRIKKDFLCSLLQKEQITVACDSVCELLKNERKEAQEAMIAKKLEEEELRNREEIEKFEKKFKPRRKRKDKYENSKQSKENARNKYHIAWILAIIVSIIGIIIVYMTVPDIPRLS</sequence>
<keyword evidence="2" id="KW-0479">Metal-binding</keyword>
<accession>F4W849</accession>
<evidence type="ECO:0000256" key="2">
    <source>
        <dbReference type="ARBA" id="ARBA00022723"/>
    </source>
</evidence>
<gene>
    <name evidence="10" type="ORF">G5I_01626</name>
</gene>
<evidence type="ECO:0000313" key="10">
    <source>
        <dbReference type="EMBL" id="EGI69719.1"/>
    </source>
</evidence>
<dbReference type="InterPro" id="IPR019787">
    <property type="entry name" value="Znf_PHD-finger"/>
</dbReference>
<keyword evidence="5" id="KW-0862">Zinc</keyword>
<dbReference type="CDD" id="cd06008">
    <property type="entry name" value="NF-X1-zinc-finger"/>
    <property type="match status" value="5"/>
</dbReference>
<dbReference type="Pfam" id="PF01422">
    <property type="entry name" value="zf-NF-X1"/>
    <property type="match status" value="11"/>
</dbReference>
<keyword evidence="7" id="KW-0175">Coiled coil</keyword>
<dbReference type="GO" id="GO:0000981">
    <property type="term" value="F:DNA-binding transcription factor activity, RNA polymerase II-specific"/>
    <property type="evidence" value="ECO:0007669"/>
    <property type="project" value="TreeGrafter"/>
</dbReference>
<dbReference type="InterPro" id="IPR000967">
    <property type="entry name" value="Znf_NFX1"/>
</dbReference>
<keyword evidence="3" id="KW-0677">Repeat</keyword>
<keyword evidence="11" id="KW-1185">Reference proteome</keyword>
<dbReference type="AlphaFoldDB" id="F4W849"/>
<organism evidence="11">
    <name type="scientific">Acromyrmex echinatior</name>
    <name type="common">Panamanian leafcutter ant</name>
    <name type="synonym">Acromyrmex octospinosus echinatior</name>
    <dbReference type="NCBI Taxonomy" id="103372"/>
    <lineage>
        <taxon>Eukaryota</taxon>
        <taxon>Metazoa</taxon>
        <taxon>Ecdysozoa</taxon>
        <taxon>Arthropoda</taxon>
        <taxon>Hexapoda</taxon>
        <taxon>Insecta</taxon>
        <taxon>Pterygota</taxon>
        <taxon>Neoptera</taxon>
        <taxon>Endopterygota</taxon>
        <taxon>Hymenoptera</taxon>
        <taxon>Apocrita</taxon>
        <taxon>Aculeata</taxon>
        <taxon>Formicoidea</taxon>
        <taxon>Formicidae</taxon>
        <taxon>Myrmicinae</taxon>
        <taxon>Acromyrmex</taxon>
    </lineage>
</organism>
<dbReference type="SMART" id="SM00438">
    <property type="entry name" value="ZnF_NFX"/>
    <property type="match status" value="10"/>
</dbReference>
<reference evidence="10" key="1">
    <citation type="submission" date="2011-02" db="EMBL/GenBank/DDBJ databases">
        <title>The genome of the leaf-cutting ant Acromyrmex echinatior suggests key adaptations to social evolution and fungus farming.</title>
        <authorList>
            <person name="Nygaard S."/>
            <person name="Zhang G."/>
        </authorList>
    </citation>
    <scope>NUCLEOTIDE SEQUENCE</scope>
</reference>
<feature type="coiled-coil region" evidence="7">
    <location>
        <begin position="768"/>
        <end position="828"/>
    </location>
</feature>
<evidence type="ECO:0000313" key="11">
    <source>
        <dbReference type="Proteomes" id="UP000007755"/>
    </source>
</evidence>
<dbReference type="STRING" id="103372.F4W849"/>
<dbReference type="InParanoid" id="F4W849"/>
<name>F4W849_ACREC</name>
<dbReference type="PANTHER" id="PTHR12360">
    <property type="entry name" value="NUCLEAR TRANSCRIPTION FACTOR, X-BOX BINDING 1 NFX1"/>
    <property type="match status" value="1"/>
</dbReference>
<evidence type="ECO:0000256" key="3">
    <source>
        <dbReference type="ARBA" id="ARBA00022737"/>
    </source>
</evidence>
<evidence type="ECO:0000256" key="8">
    <source>
        <dbReference type="SAM" id="Phobius"/>
    </source>
</evidence>
<evidence type="ECO:0000256" key="4">
    <source>
        <dbReference type="ARBA" id="ARBA00022771"/>
    </source>
</evidence>
<dbReference type="PROSITE" id="PS50016">
    <property type="entry name" value="ZF_PHD_2"/>
    <property type="match status" value="1"/>
</dbReference>
<dbReference type="Proteomes" id="UP000007755">
    <property type="component" value="Unassembled WGS sequence"/>
</dbReference>
<evidence type="ECO:0000259" key="9">
    <source>
        <dbReference type="PROSITE" id="PS50016"/>
    </source>
</evidence>
<feature type="domain" description="PHD-type" evidence="9">
    <location>
        <begin position="97"/>
        <end position="156"/>
    </location>
</feature>
<dbReference type="InterPro" id="IPR034078">
    <property type="entry name" value="NFX1_fam"/>
</dbReference>
<dbReference type="GO" id="GO:0000977">
    <property type="term" value="F:RNA polymerase II transcription regulatory region sequence-specific DNA binding"/>
    <property type="evidence" value="ECO:0007669"/>
    <property type="project" value="TreeGrafter"/>
</dbReference>
<evidence type="ECO:0000256" key="5">
    <source>
        <dbReference type="ARBA" id="ARBA00022833"/>
    </source>
</evidence>
<keyword evidence="8" id="KW-0472">Membrane</keyword>
<keyword evidence="8" id="KW-1133">Transmembrane helix</keyword>
<dbReference type="EMBL" id="GL887888">
    <property type="protein sequence ID" value="EGI69719.1"/>
    <property type="molecule type" value="Genomic_DNA"/>
</dbReference>
<dbReference type="GO" id="GO:0005634">
    <property type="term" value="C:nucleus"/>
    <property type="evidence" value="ECO:0007669"/>
    <property type="project" value="InterPro"/>
</dbReference>
<keyword evidence="8" id="KW-0812">Transmembrane</keyword>
<evidence type="ECO:0000256" key="1">
    <source>
        <dbReference type="ARBA" id="ARBA00007269"/>
    </source>
</evidence>
<comment type="similarity">
    <text evidence="1">Belongs to the NFX1 family.</text>
</comment>
<keyword evidence="4 6" id="KW-0863">Zinc-finger</keyword>